<evidence type="ECO:0000313" key="3">
    <source>
        <dbReference type="EMBL" id="MFA0791412.1"/>
    </source>
</evidence>
<protein>
    <submittedName>
        <fullName evidence="3">Alpha/beta fold hydrolase</fullName>
    </submittedName>
</protein>
<keyword evidence="4" id="KW-1185">Reference proteome</keyword>
<organism evidence="3 4">
    <name type="scientific">Microbulbifer echini</name>
    <dbReference type="NCBI Taxonomy" id="1529067"/>
    <lineage>
        <taxon>Bacteria</taxon>
        <taxon>Pseudomonadati</taxon>
        <taxon>Pseudomonadota</taxon>
        <taxon>Gammaproteobacteria</taxon>
        <taxon>Cellvibrionales</taxon>
        <taxon>Microbulbiferaceae</taxon>
        <taxon>Microbulbifer</taxon>
    </lineage>
</organism>
<sequence length="286" mass="31909">MNISVERCSFTTADGVTLSYLCAGAGPTLLLLHGWSQGAALFKYQLTGLSDRYRVIALDMRGHGFSEKPSHGYRIARLAKDLQEIIATLDPVSLYLLGHSAGASVIWSYLEMFGDKRVTKLVFIDEPAALLAQPNWSEQECLEAGAILTPAKLFQFTGLLHSTEGERATREILMSMVTPAMTEAQREELVAVNLQFPRTLAARLFIDNVTRDWRDFIPHIKKPTLIAFGRASPHPVECQEWIYQQIKGSRLEIIDAADGGSHFLFLEAPHRFNALLADFLGDEPYQ</sequence>
<dbReference type="RefSeq" id="WP_371843881.1">
    <property type="nucleotide sequence ID" value="NZ_JBGMEL010000011.1"/>
</dbReference>
<accession>A0ABV4NPF6</accession>
<dbReference type="Gene3D" id="3.40.50.1820">
    <property type="entry name" value="alpha/beta hydrolase"/>
    <property type="match status" value="1"/>
</dbReference>
<evidence type="ECO:0000259" key="2">
    <source>
        <dbReference type="Pfam" id="PF00561"/>
    </source>
</evidence>
<evidence type="ECO:0000313" key="4">
    <source>
        <dbReference type="Proteomes" id="UP001569414"/>
    </source>
</evidence>
<comment type="caution">
    <text evidence="3">The sequence shown here is derived from an EMBL/GenBank/DDBJ whole genome shotgun (WGS) entry which is preliminary data.</text>
</comment>
<name>A0ABV4NPF6_9GAMM</name>
<proteinExistence type="predicted"/>
<reference evidence="3 4" key="1">
    <citation type="submission" date="2024-08" db="EMBL/GenBank/DDBJ databases">
        <authorList>
            <person name="Ishaq N."/>
        </authorList>
    </citation>
    <scope>NUCLEOTIDE SEQUENCE [LARGE SCALE GENOMIC DNA]</scope>
    <source>
        <strain evidence="3 4">JCM 30400</strain>
    </source>
</reference>
<gene>
    <name evidence="3" type="ORF">ACCI51_12715</name>
</gene>
<dbReference type="Proteomes" id="UP001569414">
    <property type="component" value="Unassembled WGS sequence"/>
</dbReference>
<dbReference type="InterPro" id="IPR050266">
    <property type="entry name" value="AB_hydrolase_sf"/>
</dbReference>
<feature type="domain" description="AB hydrolase-1" evidence="2">
    <location>
        <begin position="27"/>
        <end position="126"/>
    </location>
</feature>
<dbReference type="InterPro" id="IPR029058">
    <property type="entry name" value="AB_hydrolase_fold"/>
</dbReference>
<dbReference type="GO" id="GO:0016787">
    <property type="term" value="F:hydrolase activity"/>
    <property type="evidence" value="ECO:0007669"/>
    <property type="project" value="UniProtKB-KW"/>
</dbReference>
<keyword evidence="1 3" id="KW-0378">Hydrolase</keyword>
<dbReference type="Pfam" id="PF00561">
    <property type="entry name" value="Abhydrolase_1"/>
    <property type="match status" value="1"/>
</dbReference>
<dbReference type="SUPFAM" id="SSF53474">
    <property type="entry name" value="alpha/beta-Hydrolases"/>
    <property type="match status" value="1"/>
</dbReference>
<dbReference type="PANTHER" id="PTHR43798:SF31">
    <property type="entry name" value="AB HYDROLASE SUPERFAMILY PROTEIN YCLE"/>
    <property type="match status" value="1"/>
</dbReference>
<evidence type="ECO:0000256" key="1">
    <source>
        <dbReference type="ARBA" id="ARBA00022801"/>
    </source>
</evidence>
<dbReference type="EMBL" id="JBGMEL010000011">
    <property type="protein sequence ID" value="MFA0791412.1"/>
    <property type="molecule type" value="Genomic_DNA"/>
</dbReference>
<dbReference type="PANTHER" id="PTHR43798">
    <property type="entry name" value="MONOACYLGLYCEROL LIPASE"/>
    <property type="match status" value="1"/>
</dbReference>
<dbReference type="InterPro" id="IPR000073">
    <property type="entry name" value="AB_hydrolase_1"/>
</dbReference>